<name>A0A239H4Q3_9PSED</name>
<dbReference type="Gene3D" id="3.40.50.1460">
    <property type="match status" value="1"/>
</dbReference>
<dbReference type="GO" id="GO:0006508">
    <property type="term" value="P:proteolysis"/>
    <property type="evidence" value="ECO:0007669"/>
    <property type="project" value="InterPro"/>
</dbReference>
<dbReference type="InterPro" id="IPR001309">
    <property type="entry name" value="Pept_C14_p20"/>
</dbReference>
<dbReference type="PANTHER" id="PTHR23084">
    <property type="entry name" value="PHOSPHATIDYLINOSITOL-4-PHOSPHATE 5-KINASE RELATED"/>
    <property type="match status" value="1"/>
</dbReference>
<dbReference type="AlphaFoldDB" id="A0A239H4Q3"/>
<keyword evidence="4" id="KW-1185">Reference proteome</keyword>
<evidence type="ECO:0000313" key="3">
    <source>
        <dbReference type="EMBL" id="SNS75998.1"/>
    </source>
</evidence>
<dbReference type="SUPFAM" id="SSF52129">
    <property type="entry name" value="Caspase-like"/>
    <property type="match status" value="1"/>
</dbReference>
<dbReference type="Gene3D" id="2.20.110.10">
    <property type="entry name" value="Histone H3 K4-specific methyltransferase SET7/9 N-terminal domain"/>
    <property type="match status" value="3"/>
</dbReference>
<dbReference type="SUPFAM" id="SSF82185">
    <property type="entry name" value="Histone H3 K4-specific methyltransferase SET7/9 N-terminal domain"/>
    <property type="match status" value="3"/>
</dbReference>
<reference evidence="4" key="1">
    <citation type="submission" date="2017-06" db="EMBL/GenBank/DDBJ databases">
        <authorList>
            <person name="Varghese N."/>
            <person name="Submissions S."/>
        </authorList>
    </citation>
    <scope>NUCLEOTIDE SEQUENCE [LARGE SCALE GENOMIC DNA]</scope>
    <source>
        <strain evidence="4">CIP 108523</strain>
    </source>
</reference>
<sequence>MRRFTKVAAVTLTLFLVACGEGEPLLPANATLPDGSRYRGQVVDGLLQGPGRLDFADGGWYQGEFKDGRMSGTGELRKGNGEHYIGQFKQGLYEGQGELTLADGSHYKGGFSQGLYAGEGTLKHNSTLYTGQFQQGQFSGLGSLDSPDKSNYSGQFSAGKANGHGVRRDEYGNQFSGVFNNGLLNGPGSFKSSDGDLYTGNFVDDQFVGSGRYQTADGDVWSGEFSNGALNGHGEFKGADGSHYLGQLDDWSYNGRGHLTLADGSQYDGHFIYGEYTGPGILTLADGSIKSGTWLNGQLIRDVQGNPLVDPLEVGLLEQGKLLENTIKQLPQSTAEQEIYALTVAGDGKQSVFMREANYVDDLLQKRFSARGTIALINHRDHINDRPLATRESIRRAVEAIAQRTGPEDLVFIYLTSHGSRNHELSLDIPRIQLSDLPASELGALLKPLADRDKVVVISACYSGGFIPALKDQRTLVITASRTDRVSFGCSDDNDFTYFGRALFANALNQTDDLERAFELAKAEVSKREKEQDFAPSEPQIWAAQQVIKHWQALRADQAKRALMIKSTDSTTVETLKK</sequence>
<dbReference type="Pfam" id="PF01650">
    <property type="entry name" value="Peptidase_C13"/>
    <property type="match status" value="1"/>
</dbReference>
<keyword evidence="1" id="KW-0677">Repeat</keyword>
<dbReference type="InterPro" id="IPR029030">
    <property type="entry name" value="Caspase-like_dom_sf"/>
</dbReference>
<accession>A0A239H4Q3</accession>
<dbReference type="SMART" id="SM00698">
    <property type="entry name" value="MORN"/>
    <property type="match status" value="8"/>
</dbReference>
<dbReference type="InterPro" id="IPR001096">
    <property type="entry name" value="Peptidase_C13"/>
</dbReference>
<dbReference type="EMBL" id="FZOG01000004">
    <property type="protein sequence ID" value="SNS75998.1"/>
    <property type="molecule type" value="Genomic_DNA"/>
</dbReference>
<evidence type="ECO:0000313" key="4">
    <source>
        <dbReference type="Proteomes" id="UP000242915"/>
    </source>
</evidence>
<evidence type="ECO:0000256" key="1">
    <source>
        <dbReference type="ARBA" id="ARBA00022737"/>
    </source>
</evidence>
<feature type="domain" description="Caspase family p20" evidence="2">
    <location>
        <begin position="390"/>
        <end position="461"/>
    </location>
</feature>
<dbReference type="Pfam" id="PF02493">
    <property type="entry name" value="MORN"/>
    <property type="match status" value="10"/>
</dbReference>
<dbReference type="GO" id="GO:0004197">
    <property type="term" value="F:cysteine-type endopeptidase activity"/>
    <property type="evidence" value="ECO:0007669"/>
    <property type="project" value="InterPro"/>
</dbReference>
<protein>
    <submittedName>
        <fullName evidence="3">Uncharacterized conserved protein</fullName>
    </submittedName>
</protein>
<dbReference type="RefSeq" id="WP_089360612.1">
    <property type="nucleotide sequence ID" value="NZ_FZOG01000004.1"/>
</dbReference>
<organism evidence="3 4">
    <name type="scientific">Pseudomonas segetis</name>
    <dbReference type="NCBI Taxonomy" id="298908"/>
    <lineage>
        <taxon>Bacteria</taxon>
        <taxon>Pseudomonadati</taxon>
        <taxon>Pseudomonadota</taxon>
        <taxon>Gammaproteobacteria</taxon>
        <taxon>Pseudomonadales</taxon>
        <taxon>Pseudomonadaceae</taxon>
        <taxon>Pseudomonas</taxon>
    </lineage>
</organism>
<dbReference type="PROSITE" id="PS50208">
    <property type="entry name" value="CASPASE_P20"/>
    <property type="match status" value="1"/>
</dbReference>
<evidence type="ECO:0000259" key="2">
    <source>
        <dbReference type="PROSITE" id="PS50208"/>
    </source>
</evidence>
<gene>
    <name evidence="3" type="ORF">SAMN05216255_3279</name>
</gene>
<dbReference type="PROSITE" id="PS51257">
    <property type="entry name" value="PROKAR_LIPOPROTEIN"/>
    <property type="match status" value="1"/>
</dbReference>
<dbReference type="Proteomes" id="UP000242915">
    <property type="component" value="Unassembled WGS sequence"/>
</dbReference>
<dbReference type="PANTHER" id="PTHR23084:SF263">
    <property type="entry name" value="MORN REPEAT-CONTAINING PROTEIN 1"/>
    <property type="match status" value="1"/>
</dbReference>
<proteinExistence type="predicted"/>
<dbReference type="InterPro" id="IPR003409">
    <property type="entry name" value="MORN"/>
</dbReference>